<protein>
    <submittedName>
        <fullName evidence="2">T9SS type B sorting domain-containing protein</fullName>
    </submittedName>
</protein>
<name>A0ABS7XY05_9FLAO</name>
<evidence type="ECO:0000256" key="1">
    <source>
        <dbReference type="SAM" id="SignalP"/>
    </source>
</evidence>
<accession>A0ABS7XY05</accession>
<dbReference type="NCBIfam" id="TIGR04131">
    <property type="entry name" value="Bac_Flav_CTERM"/>
    <property type="match status" value="1"/>
</dbReference>
<dbReference type="InterPro" id="IPR026341">
    <property type="entry name" value="T9SS_type_B"/>
</dbReference>
<organism evidence="2 3">
    <name type="scientific">Winogradskyella vincentii</name>
    <dbReference type="NCBI Taxonomy" id="2877122"/>
    <lineage>
        <taxon>Bacteria</taxon>
        <taxon>Pseudomonadati</taxon>
        <taxon>Bacteroidota</taxon>
        <taxon>Flavobacteriia</taxon>
        <taxon>Flavobacteriales</taxon>
        <taxon>Flavobacteriaceae</taxon>
        <taxon>Winogradskyella</taxon>
    </lineage>
</organism>
<dbReference type="EMBL" id="JAIUJS010000002">
    <property type="protein sequence ID" value="MCA0152544.1"/>
    <property type="molecule type" value="Genomic_DNA"/>
</dbReference>
<reference evidence="3" key="1">
    <citation type="submission" date="2023-07" db="EMBL/GenBank/DDBJ databases">
        <authorList>
            <person name="Yue Y."/>
        </authorList>
    </citation>
    <scope>NUCLEOTIDE SEQUENCE [LARGE SCALE GENOMIC DNA]</scope>
    <source>
        <strain evidence="3">2Y89</strain>
    </source>
</reference>
<sequence length="819" mass="90627">MQKSSLDLKVLIIFCFSFLTREAFAQLSFCQGNSGDPIFEETFGTGVTNGPPLPAGTTTYGYWGQSNPQDGQYTIANSTFLFGWNLPSDHTPGDTNGKALIVNASFTAGEFYKTPIAGLCENTTYEFSSWLINILPLSGCGGSGIPVNVRFEIWDDTDTSLLASGDTGNIFSQVTPTWEQYGLVFQTLPGQTAVILKMINNGVGGCGNDLAIDDIVFKSCGDSIIVEDTTTDNSISICSTQTPFSQSITAIPDNVVFSSHFYQWQSSTDGVNWIDLVGETSAVLNITGLTTTTFYRAKVAEFAANLSNSDCITFSDVYEINVTQAPAQPSIACWETATFDDNICDWVITGSQPVQPSIECWETATFNNLTCSWDVSGTQPVQPSLECWETASFNNITCSWDVTGTQPPQPAIECWETASFNNTTCSWDVTGTQPAPPTNLECWETATFNDNTCSWEVTGAQPPQPNLQCWETASFNDITCSWEVTGTQPASPSNLECWETATFNTVICDWEVTGNQPNQPVLECWETASFNFADCSWEVSGNQPDAPTNLECWEVAIFNDTTCAWEVFGNEPVEPSDLLCWQSTFFNEDLCEWEIIGDQPLVLREEFLFLCEGETIDLEAISEIDNPSYEWDSGEDTFSITVNSGGTYVVEVTDNCFTEIITFNVAEIETPIIESVVSDGSSLIINLQNPGQYVYSLDGEDYQISNVFSAVESGLYTVYVKSNICEVVVTAEHIHFYIQKFITPNGDGKNDTFNFNLAPYYNSTEVYIFNRFGKLLFSAKNNNVNWDGTFIGNKLPSSDYWYRIVIDNQEFKGHFTLKR</sequence>
<feature type="chain" id="PRO_5045328574" evidence="1">
    <location>
        <begin position="26"/>
        <end position="819"/>
    </location>
</feature>
<evidence type="ECO:0000313" key="3">
    <source>
        <dbReference type="Proteomes" id="UP001198402"/>
    </source>
</evidence>
<evidence type="ECO:0000313" key="2">
    <source>
        <dbReference type="EMBL" id="MCA0152544.1"/>
    </source>
</evidence>
<comment type="caution">
    <text evidence="2">The sequence shown here is derived from an EMBL/GenBank/DDBJ whole genome shotgun (WGS) entry which is preliminary data.</text>
</comment>
<keyword evidence="3" id="KW-1185">Reference proteome</keyword>
<dbReference type="RefSeq" id="WP_224477471.1">
    <property type="nucleotide sequence ID" value="NZ_JAIUJS010000002.1"/>
</dbReference>
<feature type="signal peptide" evidence="1">
    <location>
        <begin position="1"/>
        <end position="25"/>
    </location>
</feature>
<gene>
    <name evidence="2" type="ORF">LBV24_04905</name>
</gene>
<dbReference type="Pfam" id="PF13585">
    <property type="entry name" value="CHU_C"/>
    <property type="match status" value="1"/>
</dbReference>
<dbReference type="Proteomes" id="UP001198402">
    <property type="component" value="Unassembled WGS sequence"/>
</dbReference>
<keyword evidence="1" id="KW-0732">Signal</keyword>
<proteinExistence type="predicted"/>